<sequence>MDLNQRKLTAFEWNSIEKPITDDELRIVNMIKDAWEDVTLKRNNTMSLLQYLKVNNTPEIDQYVFVKYLQDTLKKAIKYSKRKPIPFESVCEPKKAVSKRDLIRFKNTDGNLDTYRNSLYEYILMDILKQTIKKREKEDSTWTVGYYTLHVMTTYSVSSCNATMFTKIRDILSELEPETSIKDLVYCGQELIEKNPFLLKYADEELYEHQKRLLTTFKNGRGTPQLVLYIAPTGTGKTLSPLGLSMGYRIIFVCAARHVGLALAKAAISGGRKVAFAFGCNDAEDIRLHYSAAKDYVKNRRTGGIFRVDNSVGDKVEIMISDIKSYIPAMLYMCAFNKPENMITYWDEPTITMDYEEHECHEMIQRNWAQNKIPNMVLSSATLPYEHEMADTIMDFKARFEGANVTSIVSYDCKKTIPIIGRAGYVQVPHTLYPDYAETKKCAEYCQQHKTLMRYIDLGEAINFIRVVNEEFPQAISKSRYTLARNFPSLDDVNMASIKMYYLTLLANIYEPFWEKIKSHLEWHKEVVHKSNVYISTKDANTLTDGPTIYLADDVNKIARFCLQSAAIPIDEIEIISQAIAFNAVINEKVAVLTKKLEDLTAADADKDKKMSDDKRGSPEVKDLRRKIDELQGKVKTIALPDKYIPNMAEHLKRFVPKGTDTDRVFKPNVTEDAVEKIMLIDDVEDYWKLLLMMGIGVFASHDSDRYTEVMKQLAQEQKLYLIIASTDFIYGTNYQFCHGYIGKDLGTMSQEKAIQAMGRVGRNKLQFQYSMRFRDNDIICKLFEHDDNKPEVRNMAVLFNS</sequence>
<evidence type="ECO:0008006" key="2">
    <source>
        <dbReference type="Google" id="ProtNLM"/>
    </source>
</evidence>
<dbReference type="AlphaFoldDB" id="A0A6C0CSI3"/>
<proteinExistence type="predicted"/>
<accession>A0A6C0CSI3</accession>
<dbReference type="SUPFAM" id="SSF52540">
    <property type="entry name" value="P-loop containing nucleoside triphosphate hydrolases"/>
    <property type="match status" value="1"/>
</dbReference>
<dbReference type="InterPro" id="IPR027417">
    <property type="entry name" value="P-loop_NTPase"/>
</dbReference>
<protein>
    <recommendedName>
        <fullName evidence="2">Helicase/UvrB N-terminal domain-containing protein</fullName>
    </recommendedName>
</protein>
<dbReference type="EMBL" id="MN739473">
    <property type="protein sequence ID" value="QHT06654.1"/>
    <property type="molecule type" value="Genomic_DNA"/>
</dbReference>
<reference evidence="1" key="1">
    <citation type="journal article" date="2020" name="Nature">
        <title>Giant virus diversity and host interactions through global metagenomics.</title>
        <authorList>
            <person name="Schulz F."/>
            <person name="Roux S."/>
            <person name="Paez-Espino D."/>
            <person name="Jungbluth S."/>
            <person name="Walsh D.A."/>
            <person name="Denef V.J."/>
            <person name="McMahon K.D."/>
            <person name="Konstantinidis K.T."/>
            <person name="Eloe-Fadrosh E.A."/>
            <person name="Kyrpides N.C."/>
            <person name="Woyke T."/>
        </authorList>
    </citation>
    <scope>NUCLEOTIDE SEQUENCE</scope>
    <source>
        <strain evidence="1">GVMAG-M-3300021425-30</strain>
    </source>
</reference>
<name>A0A6C0CSI3_9ZZZZ</name>
<evidence type="ECO:0000313" key="1">
    <source>
        <dbReference type="EMBL" id="QHT06654.1"/>
    </source>
</evidence>
<organism evidence="1">
    <name type="scientific">viral metagenome</name>
    <dbReference type="NCBI Taxonomy" id="1070528"/>
    <lineage>
        <taxon>unclassified sequences</taxon>
        <taxon>metagenomes</taxon>
        <taxon>organismal metagenomes</taxon>
    </lineage>
</organism>